<accession>A0A4Y2F0B1</accession>
<evidence type="ECO:0000313" key="1">
    <source>
        <dbReference type="EMBL" id="GBM33949.1"/>
    </source>
</evidence>
<name>A0A4Y2F0B1_ARAVE</name>
<reference evidence="1 2" key="1">
    <citation type="journal article" date="2019" name="Sci. Rep.">
        <title>Orb-weaving spider Araneus ventricosus genome elucidates the spidroin gene catalogue.</title>
        <authorList>
            <person name="Kono N."/>
            <person name="Nakamura H."/>
            <person name="Ohtoshi R."/>
            <person name="Moran D.A.P."/>
            <person name="Shinohara A."/>
            <person name="Yoshida Y."/>
            <person name="Fujiwara M."/>
            <person name="Mori M."/>
            <person name="Tomita M."/>
            <person name="Arakawa K."/>
        </authorList>
    </citation>
    <scope>NUCLEOTIDE SEQUENCE [LARGE SCALE GENOMIC DNA]</scope>
</reference>
<organism evidence="1 2">
    <name type="scientific">Araneus ventricosus</name>
    <name type="common">Orbweaver spider</name>
    <name type="synonym">Epeira ventricosa</name>
    <dbReference type="NCBI Taxonomy" id="182803"/>
    <lineage>
        <taxon>Eukaryota</taxon>
        <taxon>Metazoa</taxon>
        <taxon>Ecdysozoa</taxon>
        <taxon>Arthropoda</taxon>
        <taxon>Chelicerata</taxon>
        <taxon>Arachnida</taxon>
        <taxon>Araneae</taxon>
        <taxon>Araneomorphae</taxon>
        <taxon>Entelegynae</taxon>
        <taxon>Araneoidea</taxon>
        <taxon>Araneidae</taxon>
        <taxon>Araneus</taxon>
    </lineage>
</organism>
<protein>
    <submittedName>
        <fullName evidence="1">Uncharacterized protein</fullName>
    </submittedName>
</protein>
<evidence type="ECO:0000313" key="2">
    <source>
        <dbReference type="Proteomes" id="UP000499080"/>
    </source>
</evidence>
<dbReference type="Proteomes" id="UP000499080">
    <property type="component" value="Unassembled WGS sequence"/>
</dbReference>
<sequence>MIRLKKVFNRISFTLQENIRRQKFKLLIIMEQLNYNPLLLKDITIRRVVAVLFKESDILASIGNLRHEYDFEDSYSLKVWRETVEDKMSDKILKLGLPKPLTKQMMDTSKPMCKQVSGWKGFHEAYLLDSNRSSHLHFHVPILEKLCWTAAGTVDYPKTAEELVCSDVIDNVKRYKLACLYCLEEYIPQLWQELPTNKKTHFRNEKDPLQIERLALQFWWPYIIKGEESKLDNLTRSYREDQLTFHQYAFQYSATKGNKIAADFFFQKLSDEDKEASLIRATRALIASLNTLPNTLNYDYGKFPKEKVFEMLRYLLSVITSDQQMQIFLEEPDEVLRCFLHWPLQDQFSEIADIIWDFLHERSYNSLLLEMYESFQNSSHYFQTLFQEFFPRIPRFVDQQCEDDSYLDRALWLADIEALEITFRSVDAATRVGLVFSELVINHFEMFISRGRWDVMEVLLREARLSKEDRKRLKEVLRPYLTSIGVGEMNLKTRKWTRLFKYLDETNAPSKKCLEYETPTEAKKIKLSGEK</sequence>
<comment type="caution">
    <text evidence="1">The sequence shown here is derived from an EMBL/GenBank/DDBJ whole genome shotgun (WGS) entry which is preliminary data.</text>
</comment>
<proteinExistence type="predicted"/>
<dbReference type="AlphaFoldDB" id="A0A4Y2F0B1"/>
<dbReference type="EMBL" id="BGPR01000746">
    <property type="protein sequence ID" value="GBM33949.1"/>
    <property type="molecule type" value="Genomic_DNA"/>
</dbReference>
<gene>
    <name evidence="1" type="ORF">AVEN_79841_1</name>
</gene>
<keyword evidence="2" id="KW-1185">Reference proteome</keyword>